<feature type="compositionally biased region" description="Polar residues" evidence="1">
    <location>
        <begin position="323"/>
        <end position="335"/>
    </location>
</feature>
<comment type="caution">
    <text evidence="4">The sequence shown here is derived from an EMBL/GenBank/DDBJ whole genome shotgun (WGS) entry which is preliminary data.</text>
</comment>
<feature type="region of interest" description="Disordered" evidence="1">
    <location>
        <begin position="552"/>
        <end position="572"/>
    </location>
</feature>
<dbReference type="Proteomes" id="UP000230750">
    <property type="component" value="Unassembled WGS sequence"/>
</dbReference>
<feature type="region of interest" description="Disordered" evidence="1">
    <location>
        <begin position="253"/>
        <end position="286"/>
    </location>
</feature>
<feature type="domain" description="Rho-GAP" evidence="2">
    <location>
        <begin position="350"/>
        <end position="542"/>
    </location>
</feature>
<dbReference type="InterPro" id="IPR000198">
    <property type="entry name" value="RhoGAP_dom"/>
</dbReference>
<gene>
    <name evidence="4" type="ORF">BSL78_26376</name>
</gene>
<evidence type="ECO:0000256" key="1">
    <source>
        <dbReference type="SAM" id="MobiDB-lite"/>
    </source>
</evidence>
<dbReference type="PROSITE" id="PS51853">
    <property type="entry name" value="PG2"/>
    <property type="match status" value="1"/>
</dbReference>
<evidence type="ECO:0000313" key="5">
    <source>
        <dbReference type="Proteomes" id="UP000230750"/>
    </source>
</evidence>
<feature type="compositionally biased region" description="Polar residues" evidence="1">
    <location>
        <begin position="257"/>
        <end position="276"/>
    </location>
</feature>
<dbReference type="STRING" id="307972.A0A2G8JM65"/>
<name>A0A2G8JM65_STIJA</name>
<dbReference type="GO" id="GO:0005829">
    <property type="term" value="C:cytosol"/>
    <property type="evidence" value="ECO:0007669"/>
    <property type="project" value="TreeGrafter"/>
</dbReference>
<evidence type="ECO:0000259" key="2">
    <source>
        <dbReference type="PROSITE" id="PS50238"/>
    </source>
</evidence>
<keyword evidence="5" id="KW-1185">Reference proteome</keyword>
<dbReference type="GO" id="GO:0050770">
    <property type="term" value="P:regulation of axonogenesis"/>
    <property type="evidence" value="ECO:0007669"/>
    <property type="project" value="TreeGrafter"/>
</dbReference>
<dbReference type="InterPro" id="IPR051978">
    <property type="entry name" value="Rho-GAP_domain"/>
</dbReference>
<reference evidence="4 5" key="1">
    <citation type="journal article" date="2017" name="PLoS Biol.">
        <title>The sea cucumber genome provides insights into morphological evolution and visceral regeneration.</title>
        <authorList>
            <person name="Zhang X."/>
            <person name="Sun L."/>
            <person name="Yuan J."/>
            <person name="Sun Y."/>
            <person name="Gao Y."/>
            <person name="Zhang L."/>
            <person name="Li S."/>
            <person name="Dai H."/>
            <person name="Hamel J.F."/>
            <person name="Liu C."/>
            <person name="Yu Y."/>
            <person name="Liu S."/>
            <person name="Lin W."/>
            <person name="Guo K."/>
            <person name="Jin S."/>
            <person name="Xu P."/>
            <person name="Storey K.B."/>
            <person name="Huan P."/>
            <person name="Zhang T."/>
            <person name="Zhou Y."/>
            <person name="Zhang J."/>
            <person name="Lin C."/>
            <person name="Li X."/>
            <person name="Xing L."/>
            <person name="Huo D."/>
            <person name="Sun M."/>
            <person name="Wang L."/>
            <person name="Mercier A."/>
            <person name="Li F."/>
            <person name="Yang H."/>
            <person name="Xiang J."/>
        </authorList>
    </citation>
    <scope>NUCLEOTIDE SEQUENCE [LARGE SCALE GENOMIC DNA]</scope>
    <source>
        <strain evidence="4">Shaxun</strain>
        <tissue evidence="4">Muscle</tissue>
    </source>
</reference>
<dbReference type="AlphaFoldDB" id="A0A2G8JM65"/>
<dbReference type="CDD" id="cd00159">
    <property type="entry name" value="RhoGAP"/>
    <property type="match status" value="1"/>
</dbReference>
<feature type="compositionally biased region" description="Basic residues" evidence="1">
    <location>
        <begin position="558"/>
        <end position="569"/>
    </location>
</feature>
<organism evidence="4 5">
    <name type="scientific">Stichopus japonicus</name>
    <name type="common">Sea cucumber</name>
    <dbReference type="NCBI Taxonomy" id="307972"/>
    <lineage>
        <taxon>Eukaryota</taxon>
        <taxon>Metazoa</taxon>
        <taxon>Echinodermata</taxon>
        <taxon>Eleutherozoa</taxon>
        <taxon>Echinozoa</taxon>
        <taxon>Holothuroidea</taxon>
        <taxon>Aspidochirotacea</taxon>
        <taxon>Aspidochirotida</taxon>
        <taxon>Stichopodidae</taxon>
        <taxon>Apostichopus</taxon>
    </lineage>
</organism>
<dbReference type="GO" id="GO:0005096">
    <property type="term" value="F:GTPase activator activity"/>
    <property type="evidence" value="ECO:0007669"/>
    <property type="project" value="TreeGrafter"/>
</dbReference>
<dbReference type="InterPro" id="IPR045786">
    <property type="entry name" value="RhoGAP_pG1_pG2"/>
</dbReference>
<dbReference type="PANTHER" id="PTHR46005">
    <property type="entry name" value="RHO GTPASE-ACTIVATING PROTEIN 190"/>
    <property type="match status" value="1"/>
</dbReference>
<evidence type="ECO:0000313" key="4">
    <source>
        <dbReference type="EMBL" id="PIK36799.1"/>
    </source>
</evidence>
<proteinExistence type="predicted"/>
<accession>A0A2G8JM65</accession>
<dbReference type="InterPro" id="IPR008936">
    <property type="entry name" value="Rho_GTPase_activation_prot"/>
</dbReference>
<dbReference type="PANTHER" id="PTHR46005:SF4">
    <property type="entry name" value="RHO GTPASE-ACTIVATING PROTEIN 190"/>
    <property type="match status" value="1"/>
</dbReference>
<dbReference type="Gene3D" id="1.10.555.10">
    <property type="entry name" value="Rho GTPase activation protein"/>
    <property type="match status" value="1"/>
</dbReference>
<dbReference type="GO" id="GO:0008361">
    <property type="term" value="P:regulation of cell size"/>
    <property type="evidence" value="ECO:0007669"/>
    <property type="project" value="TreeGrafter"/>
</dbReference>
<sequence length="687" mass="78381">MSISGCISVFTSLQSFEYIKTTLELTKVQEAEEAAKVLQHIPVALMFGRDSSIPESDSALRDEAQGLAERIPDCSVVDLPEDGISPGRKFFPNQIISSVNSLNEMSTFRVALVMMCGDLYSLEPTLGYLMKEHNCQLKSTSEFCVVMEMTFEGRKQRLELEVVSYHQAQLNCKSLHHAYILCYSQSRKSSLQIMKFDVEKEPFLGRRFHETEIHGEGHHDLFFADSITPSSDDEEYSDTTPDNELDDDFEMVPAFDQGSQGSSASRDDITSATEASSIGEGEDIGKRKSEMLKKQRLICRKLGDKKKEERFLQSLEQLMGETTADSKNQKQTTADEPQRKWWFKTRKPKGHLRGLMVEDISFGTADVPPFVEQCVSIIEEKGLTIEGIYRKPGKAVDVEDVINKVDKDPNFPIGSLSINVHAVASAFKQFFHALSGPFIPYKVQTDLIKKFNDLPQNDFIDHLKTCINALSHKRYTLLKYILLHLKRIIDNSDTNKMSYDNVSICWWPCLLHPQSKSVKDLTNESKLASIFTLLLQNMEFILDLPVEEAKEAEEEERRRRRRQRTRRGQMRTGVEMESKQRRLYHCDVIYEYSFTITVWWKSQIPPCLVKFCQESPPQSWEIYDNVTIEWVFVELRMVTGEGVGAGMGSGKQVLNKTKSQSHLSMALFGSMQLCHNVTVTQCDFVAM</sequence>
<dbReference type="SMART" id="SM00324">
    <property type="entry name" value="RhoGAP"/>
    <property type="match status" value="1"/>
</dbReference>
<dbReference type="PROSITE" id="PS50238">
    <property type="entry name" value="RHOGAP"/>
    <property type="match status" value="1"/>
</dbReference>
<dbReference type="SUPFAM" id="SSF48350">
    <property type="entry name" value="GTPase activation domain, GAP"/>
    <property type="match status" value="1"/>
</dbReference>
<dbReference type="EMBL" id="MRZV01001616">
    <property type="protein sequence ID" value="PIK36799.1"/>
    <property type="molecule type" value="Genomic_DNA"/>
</dbReference>
<dbReference type="InterPro" id="IPR039006">
    <property type="entry name" value="RhoGAP_pG2"/>
</dbReference>
<feature type="region of interest" description="Disordered" evidence="1">
    <location>
        <begin position="319"/>
        <end position="338"/>
    </location>
</feature>
<protein>
    <submittedName>
        <fullName evidence="4">Putative rho GTPase-activating protein 5-like</fullName>
    </submittedName>
</protein>
<evidence type="ECO:0000259" key="3">
    <source>
        <dbReference type="PROSITE" id="PS51853"/>
    </source>
</evidence>
<dbReference type="Pfam" id="PF19518">
    <property type="entry name" value="RhoGAP_pG1_pG2"/>
    <property type="match status" value="1"/>
</dbReference>
<dbReference type="OrthoDB" id="5873004at2759"/>
<feature type="domain" description="PG2 pseudoGTPase" evidence="3">
    <location>
        <begin position="109"/>
        <end position="278"/>
    </location>
</feature>
<dbReference type="Pfam" id="PF00620">
    <property type="entry name" value="RhoGAP"/>
    <property type="match status" value="1"/>
</dbReference>
<dbReference type="GO" id="GO:0007266">
    <property type="term" value="P:Rho protein signal transduction"/>
    <property type="evidence" value="ECO:0007669"/>
    <property type="project" value="TreeGrafter"/>
</dbReference>